<protein>
    <recommendedName>
        <fullName evidence="10">Palmitoyltransferase</fullName>
        <ecNumber evidence="10">2.3.1.225</ecNumber>
    </recommendedName>
</protein>
<sequence length="362" mass="40401">MTLRGRFPSDVWPGRNRFYCRGRCISGPDPWGALLTFALIAVATGLFLAIPVPFLLENYVRTGVAVLATTLPLLVVTLTSFFLTVFDDPGILPRQSVDLFARRIRRNAPLLRKKEVYYDGQRFVLKYCETCQLYRPPRCSHCSSCNNCVERFDHHCPWVSNCVGLRNYRTFFIFISSCLVLSGLVVAYTILYLVDVSNQKVSIGASSTGFAGFARSLSNGPTAASLVSLIIALFGVVFTGALTVFHTVLIFTNKTTAESFKYTFRGHASPFQPKGLKNLAKVLCSRKPPSKVKVNAHIDPKFLEMILIDPRDLEAAAQNMELDLSWYHPLDLQRAPASYKYDRVILPVPNSARTSAVQQQGE</sequence>
<dbReference type="GO" id="GO:0006612">
    <property type="term" value="P:protein targeting to membrane"/>
    <property type="evidence" value="ECO:0007669"/>
    <property type="project" value="TreeGrafter"/>
</dbReference>
<dbReference type="EMBL" id="AP006488">
    <property type="protein sequence ID" value="BAM79455.1"/>
    <property type="molecule type" value="Genomic_DNA"/>
</dbReference>
<comment type="catalytic activity">
    <reaction evidence="9 10">
        <text>L-cysteinyl-[protein] + hexadecanoyl-CoA = S-hexadecanoyl-L-cysteinyl-[protein] + CoA</text>
        <dbReference type="Rhea" id="RHEA:36683"/>
        <dbReference type="Rhea" id="RHEA-COMP:10131"/>
        <dbReference type="Rhea" id="RHEA-COMP:11032"/>
        <dbReference type="ChEBI" id="CHEBI:29950"/>
        <dbReference type="ChEBI" id="CHEBI:57287"/>
        <dbReference type="ChEBI" id="CHEBI:57379"/>
        <dbReference type="ChEBI" id="CHEBI:74151"/>
        <dbReference type="EC" id="2.3.1.225"/>
    </reaction>
</comment>
<dbReference type="GO" id="GO:0005783">
    <property type="term" value="C:endoplasmic reticulum"/>
    <property type="evidence" value="ECO:0007669"/>
    <property type="project" value="TreeGrafter"/>
</dbReference>
<feature type="transmembrane region" description="Helical" evidence="10">
    <location>
        <begin position="171"/>
        <end position="194"/>
    </location>
</feature>
<dbReference type="HOGENOM" id="CLU_018741_1_2_1"/>
<dbReference type="AlphaFoldDB" id="M1V4K4"/>
<evidence type="ECO:0000259" key="11">
    <source>
        <dbReference type="Pfam" id="PF01529"/>
    </source>
</evidence>
<accession>M1V4K4</accession>
<dbReference type="Gramene" id="CMF075CT">
    <property type="protein sequence ID" value="CMF075CT"/>
    <property type="gene ID" value="CMF075C"/>
</dbReference>
<evidence type="ECO:0000256" key="3">
    <source>
        <dbReference type="ARBA" id="ARBA00022692"/>
    </source>
</evidence>
<dbReference type="PANTHER" id="PTHR22883:SF43">
    <property type="entry name" value="PALMITOYLTRANSFERASE APP"/>
    <property type="match status" value="1"/>
</dbReference>
<feature type="transmembrane region" description="Helical" evidence="10">
    <location>
        <begin position="64"/>
        <end position="86"/>
    </location>
</feature>
<evidence type="ECO:0000256" key="9">
    <source>
        <dbReference type="ARBA" id="ARBA00048048"/>
    </source>
</evidence>
<name>M1V4K4_CYAM1</name>
<keyword evidence="2 10" id="KW-0808">Transferase</keyword>
<keyword evidence="6" id="KW-0564">Palmitate</keyword>
<evidence type="ECO:0000256" key="8">
    <source>
        <dbReference type="ARBA" id="ARBA00023315"/>
    </source>
</evidence>
<keyword evidence="8 10" id="KW-0012">Acyltransferase</keyword>
<organism evidence="12 13">
    <name type="scientific">Cyanidioschyzon merolae (strain NIES-3377 / 10D)</name>
    <name type="common">Unicellular red alga</name>
    <dbReference type="NCBI Taxonomy" id="280699"/>
    <lineage>
        <taxon>Eukaryota</taxon>
        <taxon>Rhodophyta</taxon>
        <taxon>Bangiophyceae</taxon>
        <taxon>Cyanidiales</taxon>
        <taxon>Cyanidiaceae</taxon>
        <taxon>Cyanidioschyzon</taxon>
    </lineage>
</organism>
<dbReference type="KEGG" id="cme:CYME_CMF075C"/>
<evidence type="ECO:0000313" key="13">
    <source>
        <dbReference type="Proteomes" id="UP000007014"/>
    </source>
</evidence>
<evidence type="ECO:0000256" key="5">
    <source>
        <dbReference type="ARBA" id="ARBA00023136"/>
    </source>
</evidence>
<reference evidence="12 13" key="1">
    <citation type="journal article" date="2004" name="Nature">
        <title>Genome sequence of the ultrasmall unicellular red alga Cyanidioschyzon merolae 10D.</title>
        <authorList>
            <person name="Matsuzaki M."/>
            <person name="Misumi O."/>
            <person name="Shin-i T."/>
            <person name="Maruyama S."/>
            <person name="Takahara M."/>
            <person name="Miyagishima S."/>
            <person name="Mori T."/>
            <person name="Nishida K."/>
            <person name="Yagisawa F."/>
            <person name="Nishida K."/>
            <person name="Yoshida Y."/>
            <person name="Nishimura Y."/>
            <person name="Nakao S."/>
            <person name="Kobayashi T."/>
            <person name="Momoyama Y."/>
            <person name="Higashiyama T."/>
            <person name="Minoda A."/>
            <person name="Sano M."/>
            <person name="Nomoto H."/>
            <person name="Oishi K."/>
            <person name="Hayashi H."/>
            <person name="Ohta F."/>
            <person name="Nishizaka S."/>
            <person name="Haga S."/>
            <person name="Miura S."/>
            <person name="Morishita T."/>
            <person name="Kabeya Y."/>
            <person name="Terasawa K."/>
            <person name="Suzuki Y."/>
            <person name="Ishii Y."/>
            <person name="Asakawa S."/>
            <person name="Takano H."/>
            <person name="Ohta N."/>
            <person name="Kuroiwa H."/>
            <person name="Tanaka K."/>
            <person name="Shimizu N."/>
            <person name="Sugano S."/>
            <person name="Sato N."/>
            <person name="Nozaki H."/>
            <person name="Ogasawara N."/>
            <person name="Kohara Y."/>
            <person name="Kuroiwa T."/>
        </authorList>
    </citation>
    <scope>NUCLEOTIDE SEQUENCE [LARGE SCALE GENOMIC DNA]</scope>
    <source>
        <strain evidence="12 13">10D</strain>
    </source>
</reference>
<comment type="similarity">
    <text evidence="10">Belongs to the DHHC palmitoyltransferase family.</text>
</comment>
<evidence type="ECO:0000256" key="10">
    <source>
        <dbReference type="RuleBase" id="RU079119"/>
    </source>
</evidence>
<evidence type="ECO:0000313" key="12">
    <source>
        <dbReference type="EMBL" id="BAM79455.1"/>
    </source>
</evidence>
<dbReference type="PANTHER" id="PTHR22883">
    <property type="entry name" value="ZINC FINGER DHHC DOMAIN CONTAINING PROTEIN"/>
    <property type="match status" value="1"/>
</dbReference>
<keyword evidence="3 10" id="KW-0812">Transmembrane</keyword>
<feature type="transmembrane region" description="Helical" evidence="10">
    <location>
        <begin position="31"/>
        <end position="52"/>
    </location>
</feature>
<dbReference type="InterPro" id="IPR001594">
    <property type="entry name" value="Palmitoyltrfase_DHHC"/>
</dbReference>
<dbReference type="GeneID" id="16993059"/>
<comment type="domain">
    <text evidence="10">The DHHC domain is required for palmitoyltransferase activity.</text>
</comment>
<proteinExistence type="inferred from homology"/>
<dbReference type="OrthoDB" id="4096362at2759"/>
<dbReference type="EC" id="2.3.1.225" evidence="10"/>
<dbReference type="Pfam" id="PF01529">
    <property type="entry name" value="DHHC"/>
    <property type="match status" value="1"/>
</dbReference>
<evidence type="ECO:0000256" key="6">
    <source>
        <dbReference type="ARBA" id="ARBA00023139"/>
    </source>
</evidence>
<dbReference type="GO" id="GO:0005794">
    <property type="term" value="C:Golgi apparatus"/>
    <property type="evidence" value="ECO:0007669"/>
    <property type="project" value="TreeGrafter"/>
</dbReference>
<comment type="subcellular location">
    <subcellularLocation>
        <location evidence="1">Endomembrane system</location>
        <topology evidence="1">Multi-pass membrane protein</topology>
    </subcellularLocation>
</comment>
<gene>
    <name evidence="12" type="ORF">CYME_CMF075C</name>
</gene>
<keyword evidence="7" id="KW-0449">Lipoprotein</keyword>
<keyword evidence="5 10" id="KW-0472">Membrane</keyword>
<keyword evidence="13" id="KW-1185">Reference proteome</keyword>
<evidence type="ECO:0000256" key="7">
    <source>
        <dbReference type="ARBA" id="ARBA00023288"/>
    </source>
</evidence>
<dbReference type="InterPro" id="IPR039859">
    <property type="entry name" value="PFA4/ZDH16/20/ERF2-like"/>
</dbReference>
<dbReference type="RefSeq" id="XP_005535741.1">
    <property type="nucleotide sequence ID" value="XM_005535684.1"/>
</dbReference>
<feature type="transmembrane region" description="Helical" evidence="10">
    <location>
        <begin position="226"/>
        <end position="251"/>
    </location>
</feature>
<reference evidence="12 13" key="2">
    <citation type="journal article" date="2007" name="BMC Biol.">
        <title>A 100%-complete sequence reveals unusually simple genomic features in the hot-spring red alga Cyanidioschyzon merolae.</title>
        <authorList>
            <person name="Nozaki H."/>
            <person name="Takano H."/>
            <person name="Misumi O."/>
            <person name="Terasawa K."/>
            <person name="Matsuzaki M."/>
            <person name="Maruyama S."/>
            <person name="Nishida K."/>
            <person name="Yagisawa F."/>
            <person name="Yoshida Y."/>
            <person name="Fujiwara T."/>
            <person name="Takio S."/>
            <person name="Tamura K."/>
            <person name="Chung S.J."/>
            <person name="Nakamura S."/>
            <person name="Kuroiwa H."/>
            <person name="Tanaka K."/>
            <person name="Sato N."/>
            <person name="Kuroiwa T."/>
        </authorList>
    </citation>
    <scope>NUCLEOTIDE SEQUENCE [LARGE SCALE GENOMIC DNA]</scope>
    <source>
        <strain evidence="12 13">10D</strain>
    </source>
</reference>
<dbReference type="eggNOG" id="KOG1311">
    <property type="taxonomic scope" value="Eukaryota"/>
</dbReference>
<evidence type="ECO:0000256" key="2">
    <source>
        <dbReference type="ARBA" id="ARBA00022679"/>
    </source>
</evidence>
<keyword evidence="4 10" id="KW-1133">Transmembrane helix</keyword>
<dbReference type="Proteomes" id="UP000007014">
    <property type="component" value="Chromosome 6"/>
</dbReference>
<evidence type="ECO:0000256" key="4">
    <source>
        <dbReference type="ARBA" id="ARBA00022989"/>
    </source>
</evidence>
<evidence type="ECO:0000256" key="1">
    <source>
        <dbReference type="ARBA" id="ARBA00004127"/>
    </source>
</evidence>
<dbReference type="OMA" id="SFAPDEH"/>
<dbReference type="PROSITE" id="PS50216">
    <property type="entry name" value="DHHC"/>
    <property type="match status" value="1"/>
</dbReference>
<dbReference type="GO" id="GO:0019706">
    <property type="term" value="F:protein-cysteine S-palmitoyltransferase activity"/>
    <property type="evidence" value="ECO:0007669"/>
    <property type="project" value="UniProtKB-EC"/>
</dbReference>
<feature type="domain" description="Palmitoyltransferase DHHC" evidence="11">
    <location>
        <begin position="126"/>
        <end position="261"/>
    </location>
</feature>